<gene>
    <name evidence="8" type="primary">priA</name>
    <name evidence="11" type="ORF">DES52_11589</name>
</gene>
<dbReference type="PANTHER" id="PTHR30580">
    <property type="entry name" value="PRIMOSOMAL PROTEIN N"/>
    <property type="match status" value="1"/>
</dbReference>
<dbReference type="GO" id="GO:0006270">
    <property type="term" value="P:DNA replication initiation"/>
    <property type="evidence" value="ECO:0007669"/>
    <property type="project" value="TreeGrafter"/>
</dbReference>
<keyword evidence="2 8" id="KW-0235">DNA replication</keyword>
<dbReference type="GO" id="GO:1990077">
    <property type="term" value="C:primosome complex"/>
    <property type="evidence" value="ECO:0007669"/>
    <property type="project" value="UniProtKB-UniRule"/>
</dbReference>
<dbReference type="Proteomes" id="UP000248326">
    <property type="component" value="Unassembled WGS sequence"/>
</dbReference>
<comment type="function">
    <text evidence="8">Initiates the restart of stalled replication forks, which reloads the replicative helicase on sites other than the origin of replication. Recognizes and binds to abandoned replication forks and remodels them to uncover a helicase loading site. Promotes assembly of the primosome at these replication forks.</text>
</comment>
<evidence type="ECO:0000259" key="9">
    <source>
        <dbReference type="Pfam" id="PF18074"/>
    </source>
</evidence>
<dbReference type="SUPFAM" id="SSF52540">
    <property type="entry name" value="P-loop containing nucleoside triphosphate hydrolases"/>
    <property type="match status" value="1"/>
</dbReference>
<dbReference type="AlphaFoldDB" id="A0A318S3Y3"/>
<reference evidence="11 12" key="1">
    <citation type="submission" date="2018-06" db="EMBL/GenBank/DDBJ databases">
        <title>Genomic Encyclopedia of Type Strains, Phase IV (KMG-IV): sequencing the most valuable type-strain genomes for metagenomic binning, comparative biology and taxonomic classification.</title>
        <authorList>
            <person name="Goeker M."/>
        </authorList>
    </citation>
    <scope>NUCLEOTIDE SEQUENCE [LARGE SCALE GENOMIC DNA]</scope>
    <source>
        <strain evidence="11 12">DSM 18048</strain>
    </source>
</reference>
<dbReference type="GO" id="GO:0043138">
    <property type="term" value="F:3'-5' DNA helicase activity"/>
    <property type="evidence" value="ECO:0007669"/>
    <property type="project" value="TreeGrafter"/>
</dbReference>
<evidence type="ECO:0000256" key="3">
    <source>
        <dbReference type="ARBA" id="ARBA00022723"/>
    </source>
</evidence>
<dbReference type="Pfam" id="PF18074">
    <property type="entry name" value="PriA_C"/>
    <property type="match status" value="1"/>
</dbReference>
<name>A0A318S3Y3_9DEIO</name>
<dbReference type="Pfam" id="PF18319">
    <property type="entry name" value="Zn_ribbon_PriA"/>
    <property type="match status" value="1"/>
</dbReference>
<evidence type="ECO:0000256" key="5">
    <source>
        <dbReference type="ARBA" id="ARBA00022833"/>
    </source>
</evidence>
<dbReference type="GO" id="GO:0003677">
    <property type="term" value="F:DNA binding"/>
    <property type="evidence" value="ECO:0007669"/>
    <property type="project" value="UniProtKB-UniRule"/>
</dbReference>
<evidence type="ECO:0000256" key="2">
    <source>
        <dbReference type="ARBA" id="ARBA00022705"/>
    </source>
</evidence>
<keyword evidence="12" id="KW-1185">Reference proteome</keyword>
<comment type="subunit">
    <text evidence="8">Component of the replication restart primosome.</text>
</comment>
<feature type="binding site" evidence="8">
    <location>
        <position position="487"/>
    </location>
    <ligand>
        <name>Zn(2+)</name>
        <dbReference type="ChEBI" id="CHEBI:29105"/>
        <label>2</label>
    </ligand>
</feature>
<keyword evidence="5 8" id="KW-0862">Zinc</keyword>
<evidence type="ECO:0000313" key="11">
    <source>
        <dbReference type="EMBL" id="PYE51157.1"/>
    </source>
</evidence>
<proteinExistence type="inferred from homology"/>
<accession>A0A318S3Y3</accession>
<comment type="similarity">
    <text evidence="8">Belongs to the helicase family. PriA subfamily.</text>
</comment>
<protein>
    <recommendedName>
        <fullName evidence="8">Probable replication restart protein PriA</fullName>
    </recommendedName>
    <alternativeName>
        <fullName evidence="8">Putative ATP-dependent DNA helicase PriA</fullName>
    </alternativeName>
</protein>
<keyword evidence="4 8" id="KW-0547">Nucleotide-binding</keyword>
<dbReference type="HAMAP" id="MF_00983">
    <property type="entry name" value="PriA"/>
    <property type="match status" value="1"/>
</dbReference>
<sequence length="760" mass="82545">MHASAWSVTLPLPLGPLDFGVPHGFVGEPPVGHRVVVPWQGELRIGVVVGEGHGASHRLRDAVTLLDAAEGGPWLHSAFVSALLAESKLSRVPLGVLLCELVCVGLDAKLAHRVRAVDGANLDVFGGDVPSAAWTNGLNMDSGLLDAIRAQGLLEERVTPARRTVSVIRALEAGRELLTPKQTVAWDWLRGRESVATLSEWAELARVSSSVVTGVLNRGWAERVDVPAPWPDLPPIGETPKPILDTVPEADEWRVHGGRASQRYRLLAARIARVLDIGRSVIVIAPDHMTLSRAWTHLSGLSSEERGRAVLFSGALSGEQRERTWELVRSGAARLVIGTHAALCAPVTDLALIVVDEEGSDAHKLRGGGSVFVPEVARRMAASAECILAWTGCVPSPEVLNVPGVVLPPPPSRVHVVDFGAPIAAPELGPLSRADLRPGRQGYPLSHDLVQVLRQVAERGRQAVLLAPRRGYSALLRCPSCEHTPMCKHCDVPLRFHQETRQLTCHQCGYRERLHERCEACGERMWQAKGPGTEWIASEVRKVLPDFPVLRFDKDRQDDLSKVDAGESAVIVGTQALLTRAAPPDLALIGVTLADTWLNVSDFRASERYHRLLRQLLEWHASRAPMLLVQTFQATHPALVSVVDGHDAAHYPSLEQLARRTLKYPPYARLAHIEVTARDQERARGAAEAVAAALYGGGAQEGEVLGPSPSPIPKLKGAYPYHLLLRVRDEARLDTLLSALDTRFAGRVRVDVHPRGGLGI</sequence>
<evidence type="ECO:0000256" key="1">
    <source>
        <dbReference type="ARBA" id="ARBA00022515"/>
    </source>
</evidence>
<evidence type="ECO:0000256" key="4">
    <source>
        <dbReference type="ARBA" id="ARBA00022741"/>
    </source>
</evidence>
<dbReference type="InterPro" id="IPR027417">
    <property type="entry name" value="P-loop_NTPase"/>
</dbReference>
<feature type="binding site" evidence="8">
    <location>
        <position position="521"/>
    </location>
    <ligand>
        <name>Zn(2+)</name>
        <dbReference type="ChEBI" id="CHEBI:29105"/>
        <label>1</label>
    </ligand>
</feature>
<evidence type="ECO:0000256" key="8">
    <source>
        <dbReference type="HAMAP-Rule" id="MF_00983"/>
    </source>
</evidence>
<feature type="binding site" evidence="8">
    <location>
        <position position="508"/>
    </location>
    <ligand>
        <name>Zn(2+)</name>
        <dbReference type="ChEBI" id="CHEBI:29105"/>
        <label>2</label>
    </ligand>
</feature>
<dbReference type="GO" id="GO:0006302">
    <property type="term" value="P:double-strand break repair"/>
    <property type="evidence" value="ECO:0007669"/>
    <property type="project" value="InterPro"/>
</dbReference>
<keyword evidence="1 8" id="KW-0639">Primosome</keyword>
<dbReference type="Gene3D" id="3.40.50.300">
    <property type="entry name" value="P-loop containing nucleotide triphosphate hydrolases"/>
    <property type="match status" value="1"/>
</dbReference>
<feature type="binding site" evidence="8">
    <location>
        <position position="490"/>
    </location>
    <ligand>
        <name>Zn(2+)</name>
        <dbReference type="ChEBI" id="CHEBI:29105"/>
        <label>2</label>
    </ligand>
</feature>
<keyword evidence="11" id="KW-0347">Helicase</keyword>
<evidence type="ECO:0000256" key="6">
    <source>
        <dbReference type="ARBA" id="ARBA00022840"/>
    </source>
</evidence>
<keyword evidence="3 8" id="KW-0479">Metal-binding</keyword>
<dbReference type="PANTHER" id="PTHR30580:SF0">
    <property type="entry name" value="PRIMOSOMAL PROTEIN N"/>
    <property type="match status" value="1"/>
</dbReference>
<dbReference type="GO" id="GO:0006310">
    <property type="term" value="P:DNA recombination"/>
    <property type="evidence" value="ECO:0007669"/>
    <property type="project" value="InterPro"/>
</dbReference>
<feature type="binding site" evidence="8">
    <location>
        <position position="478"/>
    </location>
    <ligand>
        <name>Zn(2+)</name>
        <dbReference type="ChEBI" id="CHEBI:29105"/>
        <label>1</label>
    </ligand>
</feature>
<dbReference type="InterPro" id="IPR041236">
    <property type="entry name" value="PriA_C"/>
</dbReference>
<dbReference type="OrthoDB" id="9759544at2"/>
<keyword evidence="7 8" id="KW-0238">DNA-binding</keyword>
<dbReference type="GO" id="GO:0005524">
    <property type="term" value="F:ATP binding"/>
    <property type="evidence" value="ECO:0007669"/>
    <property type="project" value="UniProtKB-UniRule"/>
</dbReference>
<keyword evidence="6 8" id="KW-0067">ATP-binding</keyword>
<evidence type="ECO:0000313" key="12">
    <source>
        <dbReference type="Proteomes" id="UP000248326"/>
    </source>
</evidence>
<feature type="binding site" evidence="8">
    <location>
        <position position="505"/>
    </location>
    <ligand>
        <name>Zn(2+)</name>
        <dbReference type="ChEBI" id="CHEBI:29105"/>
        <label>2</label>
    </ligand>
</feature>
<dbReference type="GO" id="GO:0008270">
    <property type="term" value="F:zinc ion binding"/>
    <property type="evidence" value="ECO:0007669"/>
    <property type="project" value="UniProtKB-UniRule"/>
</dbReference>
<organism evidence="11 12">
    <name type="scientific">Deinococcus yavapaiensis KR-236</name>
    <dbReference type="NCBI Taxonomy" id="694435"/>
    <lineage>
        <taxon>Bacteria</taxon>
        <taxon>Thermotogati</taxon>
        <taxon>Deinococcota</taxon>
        <taxon>Deinococci</taxon>
        <taxon>Deinococcales</taxon>
        <taxon>Deinococcaceae</taxon>
        <taxon>Deinococcus</taxon>
    </lineage>
</organism>
<feature type="domain" description="PriA DNA helicase Cys-rich region (CRR)" evidence="10">
    <location>
        <begin position="487"/>
        <end position="513"/>
    </location>
</feature>
<evidence type="ECO:0000256" key="7">
    <source>
        <dbReference type="ARBA" id="ARBA00023125"/>
    </source>
</evidence>
<dbReference type="NCBIfam" id="TIGR00595">
    <property type="entry name" value="priA"/>
    <property type="match status" value="1"/>
</dbReference>
<comment type="cofactor">
    <cofactor evidence="8">
        <name>Zn(2+)</name>
        <dbReference type="ChEBI" id="CHEBI:29105"/>
    </cofactor>
    <text evidence="8">Binds 2 zinc ions per subunit.</text>
</comment>
<keyword evidence="11" id="KW-0378">Hydrolase</keyword>
<comment type="caution">
    <text evidence="8">As this protein does not have any detectable helicase domains, it probably does not have helicase activity.</text>
</comment>
<dbReference type="InterPro" id="IPR040498">
    <property type="entry name" value="PriA_CRR"/>
</dbReference>
<evidence type="ECO:0000259" key="10">
    <source>
        <dbReference type="Pfam" id="PF18319"/>
    </source>
</evidence>
<feature type="binding site" evidence="8">
    <location>
        <position position="481"/>
    </location>
    <ligand>
        <name>Zn(2+)</name>
        <dbReference type="ChEBI" id="CHEBI:29105"/>
        <label>1</label>
    </ligand>
</feature>
<dbReference type="InterPro" id="IPR005259">
    <property type="entry name" value="PriA"/>
</dbReference>
<dbReference type="RefSeq" id="WP_110888064.1">
    <property type="nucleotide sequence ID" value="NZ_QJSX01000015.1"/>
</dbReference>
<dbReference type="GO" id="GO:0006269">
    <property type="term" value="P:DNA replication, synthesis of primer"/>
    <property type="evidence" value="ECO:0007669"/>
    <property type="project" value="UniProtKB-KW"/>
</dbReference>
<dbReference type="EMBL" id="QJSX01000015">
    <property type="protein sequence ID" value="PYE51157.1"/>
    <property type="molecule type" value="Genomic_DNA"/>
</dbReference>
<comment type="caution">
    <text evidence="11">The sequence shown here is derived from an EMBL/GenBank/DDBJ whole genome shotgun (WGS) entry which is preliminary data.</text>
</comment>
<feature type="binding site" evidence="8">
    <location>
        <position position="518"/>
    </location>
    <ligand>
        <name>Zn(2+)</name>
        <dbReference type="ChEBI" id="CHEBI:29105"/>
        <label>1</label>
    </ligand>
</feature>
<feature type="domain" description="Primosomal protein N C-terminal" evidence="9">
    <location>
        <begin position="666"/>
        <end position="754"/>
    </location>
</feature>